<dbReference type="Proteomes" id="UP000011185">
    <property type="component" value="Unassembled WGS sequence"/>
</dbReference>
<dbReference type="EMBL" id="JH993857">
    <property type="protein sequence ID" value="ELQ76300.1"/>
    <property type="molecule type" value="Genomic_DNA"/>
</dbReference>
<proteinExistence type="predicted"/>
<dbReference type="InParanoid" id="L7JYB6"/>
<reference evidence="1 2" key="1">
    <citation type="journal article" date="2012" name="PLoS Pathog.">
        <title>The genome of the obligate intracellular parasite Trachipleistophora hominis: new insights into microsporidian genome dynamics and reductive evolution.</title>
        <authorList>
            <person name="Heinz E."/>
            <person name="Williams T.A."/>
            <person name="Nakjang S."/>
            <person name="Noel C.J."/>
            <person name="Swan D.C."/>
            <person name="Goldberg A.V."/>
            <person name="Harris S.R."/>
            <person name="Weinmaier T."/>
            <person name="Markert S."/>
            <person name="Becher D."/>
            <person name="Bernhardt J."/>
            <person name="Dagan T."/>
            <person name="Hacker C."/>
            <person name="Lucocq J.M."/>
            <person name="Schweder T."/>
            <person name="Rattei T."/>
            <person name="Hall N."/>
            <person name="Hirt R.P."/>
            <person name="Embley T.M."/>
        </authorList>
    </citation>
    <scope>NUCLEOTIDE SEQUENCE [LARGE SCALE GENOMIC DNA]</scope>
</reference>
<evidence type="ECO:0000313" key="1">
    <source>
        <dbReference type="EMBL" id="ELQ76300.1"/>
    </source>
</evidence>
<sequence length="79" mass="9659">MTDKNKFLHRIVERLQEIEKESRKNLTEKDIEEVMNTISNRLRTTEQKDRMVEMNNIGESYESKVEKPRVFSDEFFKKY</sequence>
<dbReference type="VEuPathDB" id="MicrosporidiaDB:THOM_0750"/>
<keyword evidence="2" id="KW-1185">Reference proteome</keyword>
<dbReference type="HOGENOM" id="CLU_2607713_0_0_1"/>
<accession>L7JYB6</accession>
<gene>
    <name evidence="1" type="ORF">THOM_0750</name>
</gene>
<evidence type="ECO:0000313" key="2">
    <source>
        <dbReference type="Proteomes" id="UP000011185"/>
    </source>
</evidence>
<organism evidence="1 2">
    <name type="scientific">Trachipleistophora hominis</name>
    <name type="common">Microsporidian parasite</name>
    <dbReference type="NCBI Taxonomy" id="72359"/>
    <lineage>
        <taxon>Eukaryota</taxon>
        <taxon>Fungi</taxon>
        <taxon>Fungi incertae sedis</taxon>
        <taxon>Microsporidia</taxon>
        <taxon>Pleistophoridae</taxon>
        <taxon>Trachipleistophora</taxon>
    </lineage>
</organism>
<dbReference type="AlphaFoldDB" id="L7JYB6"/>
<name>L7JYB6_TRAHO</name>
<protein>
    <submittedName>
        <fullName evidence="1">Uncharacterized protein</fullName>
    </submittedName>
</protein>